<accession>A0A414QXH6</accession>
<comment type="caution">
    <text evidence="1">The sequence shown here is derived from an EMBL/GenBank/DDBJ whole genome shotgun (WGS) entry which is preliminary data.</text>
</comment>
<gene>
    <name evidence="1" type="ORF">DW653_15740</name>
</gene>
<dbReference type="AlphaFoldDB" id="A0A414QXH6"/>
<name>A0A414QXH6_9BACT</name>
<evidence type="ECO:0000313" key="1">
    <source>
        <dbReference type="EMBL" id="RHF85477.1"/>
    </source>
</evidence>
<organism evidence="1 2">
    <name type="scientific">Phocaeicola plebeius</name>
    <dbReference type="NCBI Taxonomy" id="310297"/>
    <lineage>
        <taxon>Bacteria</taxon>
        <taxon>Pseudomonadati</taxon>
        <taxon>Bacteroidota</taxon>
        <taxon>Bacteroidia</taxon>
        <taxon>Bacteroidales</taxon>
        <taxon>Bacteroidaceae</taxon>
        <taxon>Phocaeicola</taxon>
    </lineage>
</organism>
<reference evidence="1 2" key="1">
    <citation type="submission" date="2018-08" db="EMBL/GenBank/DDBJ databases">
        <title>A genome reference for cultivated species of the human gut microbiota.</title>
        <authorList>
            <person name="Zou Y."/>
            <person name="Xue W."/>
            <person name="Luo G."/>
        </authorList>
    </citation>
    <scope>NUCLEOTIDE SEQUENCE [LARGE SCALE GENOMIC DNA]</scope>
    <source>
        <strain evidence="1 2">AM23-23</strain>
    </source>
</reference>
<feature type="non-terminal residue" evidence="1">
    <location>
        <position position="46"/>
    </location>
</feature>
<protein>
    <submittedName>
        <fullName evidence="1">Recombinase</fullName>
    </submittedName>
</protein>
<dbReference type="Proteomes" id="UP000283485">
    <property type="component" value="Unassembled WGS sequence"/>
</dbReference>
<evidence type="ECO:0000313" key="2">
    <source>
        <dbReference type="Proteomes" id="UP000283485"/>
    </source>
</evidence>
<sequence length="46" mass="5098">MVTEQPQYSVVVCIFSTSQNAEISLIPNGLHFIFTYPQSLALAILL</sequence>
<proteinExistence type="predicted"/>
<dbReference type="EMBL" id="QRHQ01000051">
    <property type="protein sequence ID" value="RHF85477.1"/>
    <property type="molecule type" value="Genomic_DNA"/>
</dbReference>